<protein>
    <submittedName>
        <fullName evidence="1">Uncharacterized protein</fullName>
    </submittedName>
</protein>
<evidence type="ECO:0000313" key="2">
    <source>
        <dbReference type="Proteomes" id="UP000324222"/>
    </source>
</evidence>
<dbReference type="EMBL" id="VSRR010025727">
    <property type="protein sequence ID" value="MPC67066.1"/>
    <property type="molecule type" value="Genomic_DNA"/>
</dbReference>
<proteinExistence type="predicted"/>
<organism evidence="1 2">
    <name type="scientific">Portunus trituberculatus</name>
    <name type="common">Swimming crab</name>
    <name type="synonym">Neptunus trituberculatus</name>
    <dbReference type="NCBI Taxonomy" id="210409"/>
    <lineage>
        <taxon>Eukaryota</taxon>
        <taxon>Metazoa</taxon>
        <taxon>Ecdysozoa</taxon>
        <taxon>Arthropoda</taxon>
        <taxon>Crustacea</taxon>
        <taxon>Multicrustacea</taxon>
        <taxon>Malacostraca</taxon>
        <taxon>Eumalacostraca</taxon>
        <taxon>Eucarida</taxon>
        <taxon>Decapoda</taxon>
        <taxon>Pleocyemata</taxon>
        <taxon>Brachyura</taxon>
        <taxon>Eubrachyura</taxon>
        <taxon>Portunoidea</taxon>
        <taxon>Portunidae</taxon>
        <taxon>Portuninae</taxon>
        <taxon>Portunus</taxon>
    </lineage>
</organism>
<keyword evidence="2" id="KW-1185">Reference proteome</keyword>
<evidence type="ECO:0000313" key="1">
    <source>
        <dbReference type="EMBL" id="MPC67066.1"/>
    </source>
</evidence>
<dbReference type="AlphaFoldDB" id="A0A5B7HAR1"/>
<sequence>MKALTPRKESNTKTKAALKDEQVLLAAVQVNEFPVSGKCRVQVRREAAVKDDQTVSQCKGINVRLSNEWVKRTKALGMTGCNEEKGVVSLLIPPCVPALSAKGKAVGGRDVEILVWGRVGVWVVVGIHQGIAVLQGSTK</sequence>
<comment type="caution">
    <text evidence="1">The sequence shown here is derived from an EMBL/GenBank/DDBJ whole genome shotgun (WGS) entry which is preliminary data.</text>
</comment>
<name>A0A5B7HAR1_PORTR</name>
<gene>
    <name evidence="1" type="ORF">E2C01_061230</name>
</gene>
<accession>A0A5B7HAR1</accession>
<dbReference type="Proteomes" id="UP000324222">
    <property type="component" value="Unassembled WGS sequence"/>
</dbReference>
<reference evidence="1 2" key="1">
    <citation type="submission" date="2019-05" db="EMBL/GenBank/DDBJ databases">
        <title>Another draft genome of Portunus trituberculatus and its Hox gene families provides insights of decapod evolution.</title>
        <authorList>
            <person name="Jeong J.-H."/>
            <person name="Song I."/>
            <person name="Kim S."/>
            <person name="Choi T."/>
            <person name="Kim D."/>
            <person name="Ryu S."/>
            <person name="Kim W."/>
        </authorList>
    </citation>
    <scope>NUCLEOTIDE SEQUENCE [LARGE SCALE GENOMIC DNA]</scope>
    <source>
        <tissue evidence="1">Muscle</tissue>
    </source>
</reference>